<organism evidence="2 3">
    <name type="scientific">Sphaerobolus stellatus (strain SS14)</name>
    <dbReference type="NCBI Taxonomy" id="990650"/>
    <lineage>
        <taxon>Eukaryota</taxon>
        <taxon>Fungi</taxon>
        <taxon>Dikarya</taxon>
        <taxon>Basidiomycota</taxon>
        <taxon>Agaricomycotina</taxon>
        <taxon>Agaricomycetes</taxon>
        <taxon>Phallomycetidae</taxon>
        <taxon>Geastrales</taxon>
        <taxon>Sphaerobolaceae</taxon>
        <taxon>Sphaerobolus</taxon>
    </lineage>
</organism>
<reference evidence="2 3" key="1">
    <citation type="submission" date="2014-06" db="EMBL/GenBank/DDBJ databases">
        <title>Evolutionary Origins and Diversification of the Mycorrhizal Mutualists.</title>
        <authorList>
            <consortium name="DOE Joint Genome Institute"/>
            <consortium name="Mycorrhizal Genomics Consortium"/>
            <person name="Kohler A."/>
            <person name="Kuo A."/>
            <person name="Nagy L.G."/>
            <person name="Floudas D."/>
            <person name="Copeland A."/>
            <person name="Barry K.W."/>
            <person name="Cichocki N."/>
            <person name="Veneault-Fourrey C."/>
            <person name="LaButti K."/>
            <person name="Lindquist E.A."/>
            <person name="Lipzen A."/>
            <person name="Lundell T."/>
            <person name="Morin E."/>
            <person name="Murat C."/>
            <person name="Riley R."/>
            <person name="Ohm R."/>
            <person name="Sun H."/>
            <person name="Tunlid A."/>
            <person name="Henrissat B."/>
            <person name="Grigoriev I.V."/>
            <person name="Hibbett D.S."/>
            <person name="Martin F."/>
        </authorList>
    </citation>
    <scope>NUCLEOTIDE SEQUENCE [LARGE SCALE GENOMIC DNA]</scope>
    <source>
        <strain evidence="2 3">SS14</strain>
    </source>
</reference>
<keyword evidence="3" id="KW-1185">Reference proteome</keyword>
<evidence type="ECO:0000313" key="2">
    <source>
        <dbReference type="EMBL" id="KIJ32919.1"/>
    </source>
</evidence>
<feature type="compositionally biased region" description="Polar residues" evidence="1">
    <location>
        <begin position="691"/>
        <end position="701"/>
    </location>
</feature>
<dbReference type="AlphaFoldDB" id="A0A0C9UDY9"/>
<name>A0A0C9UDY9_SPHS4</name>
<feature type="region of interest" description="Disordered" evidence="1">
    <location>
        <begin position="663"/>
        <end position="716"/>
    </location>
</feature>
<sequence length="747" mass="84674">MQNVCPFDPEYEWELENEFDSQDTSDSEHPLLFYERLRDTRCYTASSNLPKCKGKLIFRKNDFDQSFIQCENRRKGHKAHLIIRNLNEFNLEYLQALFSNNLSLILTIEKEARKLGYGPLLPCDFVLATRDQKELCPHFHRYEDGTLKRGNFDHTARLINKLRSEHFPHGTGFKGILATIEENHLLPPEQVYVLCAETYESPGERKFTIIICMFKAMEFEFEAWFAEYARSVVVCRAFTSSQSAEAHRILFQRIFEIVEADTGQQVQFRHIHGSGWDTVIGDEHRGQALGLGLRLQDMCRDMPGYCSIDWTKPLHELTPYEHLKRCFRVCFQHYLTRVRGVQTHVSSSVSQAMMSLYSADPLSNFDGTLAIIRQGGKKAQDWSKDMLAAGGCMLAAVYRPASQIPVDVWKASPNTTNGNEQSHRNIYRDGRKLSLVPGALRGFQYDHRAMVTLKVLEEHGIHPRDRLPTYYLRASRAVVRTVAVQRRTVKEHDAALEKAYNQHSQLVDKAASQAKSLKRTQAFGKVTETALKRLRSTEQQLQGLKASIPGLQNLSSGIVPIPPSLNTPAGSNQQRSSAQHHIYSTFPMLPAVLNHTFTLTMPLMVQFPQVDLPQGPTVAKHPGPAHPANQTALPGLHMLPTQQQTVNPNMLPLLQSPVDRPFPPAAYGHPFQMHYGSQSQPLPGSIGRTDNVPSTSPSSGETPYPHTSPRPSQYPYSNSYLSSYPYPYPYPHPYPYPYQYPPHSSSE</sequence>
<accession>A0A0C9UDY9</accession>
<proteinExistence type="predicted"/>
<evidence type="ECO:0000256" key="1">
    <source>
        <dbReference type="SAM" id="MobiDB-lite"/>
    </source>
</evidence>
<dbReference type="EMBL" id="KN837220">
    <property type="protein sequence ID" value="KIJ32919.1"/>
    <property type="molecule type" value="Genomic_DNA"/>
</dbReference>
<gene>
    <name evidence="2" type="ORF">M422DRAFT_265259</name>
</gene>
<evidence type="ECO:0000313" key="3">
    <source>
        <dbReference type="Proteomes" id="UP000054279"/>
    </source>
</evidence>
<dbReference type="HOGENOM" id="CLU_010536_0_1_1"/>
<dbReference type="Proteomes" id="UP000054279">
    <property type="component" value="Unassembled WGS sequence"/>
</dbReference>
<protein>
    <submittedName>
        <fullName evidence="2">Unplaced genomic scaffold SPHSTscaffold_145, whole genome shotgun sequence</fullName>
    </submittedName>
</protein>